<feature type="region of interest" description="Disordered" evidence="1">
    <location>
        <begin position="1"/>
        <end position="32"/>
    </location>
</feature>
<proteinExistence type="predicted"/>
<accession>K0TH28</accession>
<protein>
    <submittedName>
        <fullName evidence="2">Uncharacterized protein</fullName>
    </submittedName>
</protein>
<comment type="caution">
    <text evidence="2">The sequence shown here is derived from an EMBL/GenBank/DDBJ whole genome shotgun (WGS) entry which is preliminary data.</text>
</comment>
<evidence type="ECO:0000313" key="3">
    <source>
        <dbReference type="Proteomes" id="UP000266841"/>
    </source>
</evidence>
<name>K0TH28_THAOC</name>
<keyword evidence="3" id="KW-1185">Reference proteome</keyword>
<dbReference type="AlphaFoldDB" id="K0TH28"/>
<dbReference type="EMBL" id="AGNL01009643">
    <property type="protein sequence ID" value="EJK69737.1"/>
    <property type="molecule type" value="Genomic_DNA"/>
</dbReference>
<organism evidence="2 3">
    <name type="scientific">Thalassiosira oceanica</name>
    <name type="common">Marine diatom</name>
    <dbReference type="NCBI Taxonomy" id="159749"/>
    <lineage>
        <taxon>Eukaryota</taxon>
        <taxon>Sar</taxon>
        <taxon>Stramenopiles</taxon>
        <taxon>Ochrophyta</taxon>
        <taxon>Bacillariophyta</taxon>
        <taxon>Coscinodiscophyceae</taxon>
        <taxon>Thalassiosirophycidae</taxon>
        <taxon>Thalassiosirales</taxon>
        <taxon>Thalassiosiraceae</taxon>
        <taxon>Thalassiosira</taxon>
    </lineage>
</organism>
<feature type="non-terminal residue" evidence="2">
    <location>
        <position position="1"/>
    </location>
</feature>
<feature type="region of interest" description="Disordered" evidence="1">
    <location>
        <begin position="57"/>
        <end position="249"/>
    </location>
</feature>
<dbReference type="Proteomes" id="UP000266841">
    <property type="component" value="Unassembled WGS sequence"/>
</dbReference>
<feature type="compositionally biased region" description="Basic and acidic residues" evidence="1">
    <location>
        <begin position="184"/>
        <end position="208"/>
    </location>
</feature>
<gene>
    <name evidence="2" type="ORF">THAOC_08974</name>
</gene>
<evidence type="ECO:0000313" key="2">
    <source>
        <dbReference type="EMBL" id="EJK69737.1"/>
    </source>
</evidence>
<evidence type="ECO:0000256" key="1">
    <source>
        <dbReference type="SAM" id="MobiDB-lite"/>
    </source>
</evidence>
<feature type="compositionally biased region" description="Low complexity" evidence="1">
    <location>
        <begin position="60"/>
        <end position="77"/>
    </location>
</feature>
<sequence length="249" mass="26222">PSPPPGPAERRGVIPRQLGQAGPDGLRTVPPGRVVAGAPAAVGRLGAAHLHLLDRRCGREGAAPGPAAAPPAGRSTPPGLPVDSEAGPSTPTVFSRLTARQRRRRNCVEESTALPKTGKARPAAAAEGCVLPPSSLPRRQRKGSPRYEGAAVDDVQRPATVRKLRRSFDRCPSTRIDQLMQGDSRLRRGERAGEHSDGRRVIRERVGDDLPGPRAASSGGREARSDRAPYGGADRRRGGGVYPISALRG</sequence>
<reference evidence="2 3" key="1">
    <citation type="journal article" date="2012" name="Genome Biol.">
        <title>Genome and low-iron response of an oceanic diatom adapted to chronic iron limitation.</title>
        <authorList>
            <person name="Lommer M."/>
            <person name="Specht M."/>
            <person name="Roy A.S."/>
            <person name="Kraemer L."/>
            <person name="Andreson R."/>
            <person name="Gutowska M.A."/>
            <person name="Wolf J."/>
            <person name="Bergner S.V."/>
            <person name="Schilhabel M.B."/>
            <person name="Klostermeier U.C."/>
            <person name="Beiko R.G."/>
            <person name="Rosenstiel P."/>
            <person name="Hippler M."/>
            <person name="Laroche J."/>
        </authorList>
    </citation>
    <scope>NUCLEOTIDE SEQUENCE [LARGE SCALE GENOMIC DNA]</scope>
    <source>
        <strain evidence="2 3">CCMP1005</strain>
    </source>
</reference>
<feature type="compositionally biased region" description="Basic and acidic residues" evidence="1">
    <location>
        <begin position="221"/>
        <end position="237"/>
    </location>
</feature>